<dbReference type="InterPro" id="IPR004170">
    <property type="entry name" value="WWE_dom"/>
</dbReference>
<keyword evidence="4" id="KW-0328">Glycosyltransferase</keyword>
<dbReference type="PROSITE" id="PS51059">
    <property type="entry name" value="PARP_CATALYTIC"/>
    <property type="match status" value="1"/>
</dbReference>
<dbReference type="Pfam" id="PF00644">
    <property type="entry name" value="PARP"/>
    <property type="match status" value="1"/>
</dbReference>
<feature type="domain" description="WWE" evidence="6">
    <location>
        <begin position="27"/>
        <end position="111"/>
    </location>
</feature>
<dbReference type="Gene3D" id="3.30.720.50">
    <property type="match status" value="1"/>
</dbReference>
<evidence type="ECO:0000256" key="3">
    <source>
        <dbReference type="ARBA" id="ARBA00024347"/>
    </source>
</evidence>
<dbReference type="Gene3D" id="3.90.228.10">
    <property type="match status" value="1"/>
</dbReference>
<evidence type="ECO:0000313" key="8">
    <source>
        <dbReference type="EMBL" id="RMX39214.1"/>
    </source>
</evidence>
<dbReference type="SUPFAM" id="SSF56399">
    <property type="entry name" value="ADP-ribosylation"/>
    <property type="match status" value="1"/>
</dbReference>
<dbReference type="Proteomes" id="UP000275408">
    <property type="component" value="Unassembled WGS sequence"/>
</dbReference>
<evidence type="ECO:0000256" key="2">
    <source>
        <dbReference type="ARBA" id="ARBA00023242"/>
    </source>
</evidence>
<feature type="region of interest" description="Disordered" evidence="5">
    <location>
        <begin position="412"/>
        <end position="439"/>
    </location>
</feature>
<dbReference type="PANTHER" id="PTHR45740:SF2">
    <property type="entry name" value="POLY [ADP-RIBOSE] POLYMERASE"/>
    <property type="match status" value="1"/>
</dbReference>
<dbReference type="GO" id="GO:1990404">
    <property type="term" value="F:NAD+-protein mono-ADP-ribosyltransferase activity"/>
    <property type="evidence" value="ECO:0007669"/>
    <property type="project" value="TreeGrafter"/>
</dbReference>
<keyword evidence="4" id="KW-0520">NAD</keyword>
<feature type="compositionally biased region" description="Polar residues" evidence="5">
    <location>
        <begin position="426"/>
        <end position="439"/>
    </location>
</feature>
<comment type="subcellular location">
    <subcellularLocation>
        <location evidence="1">Nucleus</location>
    </subcellularLocation>
</comment>
<dbReference type="Pfam" id="PF02825">
    <property type="entry name" value="WWE"/>
    <property type="match status" value="1"/>
</dbReference>
<evidence type="ECO:0000313" key="9">
    <source>
        <dbReference type="Proteomes" id="UP000275408"/>
    </source>
</evidence>
<proteinExistence type="inferred from homology"/>
<keyword evidence="9" id="KW-1185">Reference proteome</keyword>
<comment type="caution">
    <text evidence="8">The sequence shown here is derived from an EMBL/GenBank/DDBJ whole genome shotgun (WGS) entry which is preliminary data.</text>
</comment>
<dbReference type="InterPro" id="IPR012317">
    <property type="entry name" value="Poly(ADP-ribose)pol_cat_dom"/>
</dbReference>
<gene>
    <name evidence="8" type="ORF">pdam_00016200</name>
</gene>
<protein>
    <recommendedName>
        <fullName evidence="4">Poly [ADP-ribose] polymerase</fullName>
        <shortName evidence="4">PARP</shortName>
        <ecNumber evidence="4">2.4.2.-</ecNumber>
    </recommendedName>
</protein>
<dbReference type="CDD" id="cd01439">
    <property type="entry name" value="TCCD_inducible_PARP_like"/>
    <property type="match status" value="1"/>
</dbReference>
<dbReference type="AlphaFoldDB" id="A0A3M6TD88"/>
<dbReference type="EC" id="2.4.2.-" evidence="4"/>
<name>A0A3M6TD88_POCDA</name>
<dbReference type="GO" id="GO:0005634">
    <property type="term" value="C:nucleus"/>
    <property type="evidence" value="ECO:0007669"/>
    <property type="project" value="UniProtKB-SubCell"/>
</dbReference>
<comment type="similarity">
    <text evidence="3">Belongs to the ARTD/PARP family.</text>
</comment>
<sequence length="506" mass="57668">MTMSILQQSSSHGSFTGTLRRLSTTAYETFPCGVMSTNWTWYWKDNDNVWCAYDKDHSGSILQDRIEKAFLDDRPDYKFKTSEHEYNLVFHSARNMHQINLKFGTKREVKRRPEKALTNEDIKDLIRYVHIAVLSLSACRNPNDEAYEERIGGERRKEKRMRKIENRTAMYNVPKHWSSMPPDTQYIRVTLTTSSQEYKEVEQLFQKSINNHTSIERIERVQNPFMWEKYCRKKENMSLRAGRDPQAVNEKNLFHGTTPDSVEAICKQNFDWRLHGRNACNYGEGSYFAVSASYSHSYAKRDGNMSQFMFLTKVLVGSYALGRSNYRRPPLKQPSNPASDLYDSCVNNKSNPTIFVVFDTDQLYPEYIIQYSSAQPETLALNTSRPQPKPNSSLNSLDTYYQRIQPARNISSNLAPTVAAQPKAPTRNTAGISQLKPASSHPSIDIVSLVPPPSLPAGNNSSYLAPAVYAQPKATTLNTAARPRLKPAALAQYLNRAYLPATVVPI</sequence>
<dbReference type="InterPro" id="IPR051712">
    <property type="entry name" value="ARTD-AVP"/>
</dbReference>
<dbReference type="GO" id="GO:0003950">
    <property type="term" value="F:NAD+ poly-ADP-ribosyltransferase activity"/>
    <property type="evidence" value="ECO:0007669"/>
    <property type="project" value="UniProtKB-UniRule"/>
</dbReference>
<reference evidence="8 9" key="1">
    <citation type="journal article" date="2018" name="Sci. Rep.">
        <title>Comparative analysis of the Pocillopora damicornis genome highlights role of immune system in coral evolution.</title>
        <authorList>
            <person name="Cunning R."/>
            <person name="Bay R.A."/>
            <person name="Gillette P."/>
            <person name="Baker A.C."/>
            <person name="Traylor-Knowles N."/>
        </authorList>
    </citation>
    <scope>NUCLEOTIDE SEQUENCE [LARGE SCALE GENOMIC DNA]</scope>
    <source>
        <strain evidence="8">RSMAS</strain>
        <tissue evidence="8">Whole animal</tissue>
    </source>
</reference>
<evidence type="ECO:0000256" key="1">
    <source>
        <dbReference type="ARBA" id="ARBA00004123"/>
    </source>
</evidence>
<dbReference type="PANTHER" id="PTHR45740">
    <property type="entry name" value="POLY [ADP-RIBOSE] POLYMERASE"/>
    <property type="match status" value="1"/>
</dbReference>
<evidence type="ECO:0000259" key="6">
    <source>
        <dbReference type="PROSITE" id="PS50918"/>
    </source>
</evidence>
<evidence type="ECO:0000259" key="7">
    <source>
        <dbReference type="PROSITE" id="PS51059"/>
    </source>
</evidence>
<accession>A0A3M6TD88</accession>
<organism evidence="8 9">
    <name type="scientific">Pocillopora damicornis</name>
    <name type="common">Cauliflower coral</name>
    <name type="synonym">Millepora damicornis</name>
    <dbReference type="NCBI Taxonomy" id="46731"/>
    <lineage>
        <taxon>Eukaryota</taxon>
        <taxon>Metazoa</taxon>
        <taxon>Cnidaria</taxon>
        <taxon>Anthozoa</taxon>
        <taxon>Hexacorallia</taxon>
        <taxon>Scleractinia</taxon>
        <taxon>Astrocoeniina</taxon>
        <taxon>Pocilloporidae</taxon>
        <taxon>Pocillopora</taxon>
    </lineage>
</organism>
<dbReference type="EMBL" id="RCHS01003846">
    <property type="protein sequence ID" value="RMX39214.1"/>
    <property type="molecule type" value="Genomic_DNA"/>
</dbReference>
<evidence type="ECO:0000256" key="5">
    <source>
        <dbReference type="SAM" id="MobiDB-lite"/>
    </source>
</evidence>
<dbReference type="OrthoDB" id="5981228at2759"/>
<dbReference type="PROSITE" id="PS50918">
    <property type="entry name" value="WWE"/>
    <property type="match status" value="1"/>
</dbReference>
<dbReference type="InterPro" id="IPR037197">
    <property type="entry name" value="WWE_dom_sf"/>
</dbReference>
<keyword evidence="2" id="KW-0539">Nucleus</keyword>
<evidence type="ECO:0000256" key="4">
    <source>
        <dbReference type="RuleBase" id="RU362114"/>
    </source>
</evidence>
<feature type="domain" description="PARP catalytic" evidence="7">
    <location>
        <begin position="171"/>
        <end position="393"/>
    </location>
</feature>
<dbReference type="SUPFAM" id="SSF117839">
    <property type="entry name" value="WWE domain"/>
    <property type="match status" value="1"/>
</dbReference>
<keyword evidence="4" id="KW-0808">Transferase</keyword>